<dbReference type="OrthoDB" id="7177610at2"/>
<feature type="transmembrane region" description="Helical" evidence="6">
    <location>
        <begin position="236"/>
        <end position="258"/>
    </location>
</feature>
<evidence type="ECO:0000259" key="7">
    <source>
        <dbReference type="SMART" id="SM00849"/>
    </source>
</evidence>
<dbReference type="InterPro" id="IPR036866">
    <property type="entry name" value="RibonucZ/Hydroxyglut_hydro"/>
</dbReference>
<accession>A0A1G9LRV0</accession>
<dbReference type="InterPro" id="IPR035681">
    <property type="entry name" value="ComA-like_MBL"/>
</dbReference>
<dbReference type="RefSeq" id="WP_093252240.1">
    <property type="nucleotide sequence ID" value="NZ_FNGP01000004.1"/>
</dbReference>
<dbReference type="GO" id="GO:0005886">
    <property type="term" value="C:plasma membrane"/>
    <property type="evidence" value="ECO:0007669"/>
    <property type="project" value="UniProtKB-SubCell"/>
</dbReference>
<dbReference type="Proteomes" id="UP000199475">
    <property type="component" value="Unassembled WGS sequence"/>
</dbReference>
<feature type="transmembrane region" description="Helical" evidence="6">
    <location>
        <begin position="335"/>
        <end position="355"/>
    </location>
</feature>
<reference evidence="8 9" key="1">
    <citation type="submission" date="2016-10" db="EMBL/GenBank/DDBJ databases">
        <authorList>
            <person name="de Groot N.N."/>
        </authorList>
    </citation>
    <scope>NUCLEOTIDE SEQUENCE [LARGE SCALE GENOMIC DNA]</scope>
    <source>
        <strain evidence="8 9">CGMCC 1.9159</strain>
    </source>
</reference>
<dbReference type="STRING" id="686624.SAMN04488242_2278"/>
<dbReference type="PANTHER" id="PTHR30619">
    <property type="entry name" value="DNA INTERNALIZATION/COMPETENCE PROTEIN COMEC/REC2"/>
    <property type="match status" value="1"/>
</dbReference>
<evidence type="ECO:0000256" key="4">
    <source>
        <dbReference type="ARBA" id="ARBA00022989"/>
    </source>
</evidence>
<dbReference type="Pfam" id="PF03772">
    <property type="entry name" value="Competence"/>
    <property type="match status" value="1"/>
</dbReference>
<feature type="transmembrane region" description="Helical" evidence="6">
    <location>
        <begin position="487"/>
        <end position="506"/>
    </location>
</feature>
<sequence length="769" mass="78101">MTLHDWRLVPVAAGAWGGAFAGTSGDGVTTVLVAVVSGVAAAALRRHTALVVGLMACALLAVSSGLLAGQRGGSSLAALADDGAVVDVAFRVVSEPRPRPARPPMPPSATALAETRWVEGRGERVGQRLPVVLSASGELAAELLELQPGAVYVATAKLAAAEPGDSAVAFVRIRSSPRLSSGPGALDALAAGLREGLRQAVAGSPAPQRALVPSLVVGDTSRVTQAMADEFKATGLTHLMAVSGANLALMLGVVLAVLRTVGVRGWAVRIVAAGCVGMFVVVCGPEPSVQRAAVMGLVAVAATGAGKRRRSVRALSVAVCVLMVLDPWLSRAPGFWLSVAACFGIVVLGPPWIDAMCNWAPRWVSEAFAIALASQVATQPIVTWLSGEISLVGVLANVLAGPFVGPTTVLGFAAACLTPLPPLSAFVGWAAGWASQPILWIAGMGAALPNATVAWVPGALGLLMVIALSAALLPLAGPVLRRAGSSLLAVILLTVAALLPATPPGWPGEWDFAFCDVGQGDATVLRAEGDTAVLVDSGPEPAPVLDCLDALGVRRLSMVVLTHYHADHIGGFEAVVRRYRPPLVLVSPLASPPYAAAAVAAVAGDATLRPAVPGERIAVGSLVWTTVAAAQPSMPGRSVTEGESAAENDASVVGLAERAGTRLLLPGDAEPDGQRRARSEADALGLGLRAEVLKLPHHGSSRQDRDFLAQTGARLAVVSAGEGNAYGHPAPGALALVQELGMVVARTDTEGTITVEVSADGLAVRRSGG</sequence>
<dbReference type="NCBIfam" id="TIGR00360">
    <property type="entry name" value="ComEC_N-term"/>
    <property type="match status" value="1"/>
</dbReference>
<dbReference type="AlphaFoldDB" id="A0A1G9LRV0"/>
<keyword evidence="4 6" id="KW-1133">Transmembrane helix</keyword>
<feature type="transmembrane region" description="Helical" evidence="6">
    <location>
        <begin position="265"/>
        <end position="282"/>
    </location>
</feature>
<dbReference type="InterPro" id="IPR004477">
    <property type="entry name" value="ComEC_N"/>
</dbReference>
<dbReference type="InterPro" id="IPR001279">
    <property type="entry name" value="Metallo-B-lactamas"/>
</dbReference>
<evidence type="ECO:0000256" key="6">
    <source>
        <dbReference type="SAM" id="Phobius"/>
    </source>
</evidence>
<dbReference type="SUPFAM" id="SSF56281">
    <property type="entry name" value="Metallo-hydrolase/oxidoreductase"/>
    <property type="match status" value="1"/>
</dbReference>
<dbReference type="EMBL" id="FNGP01000004">
    <property type="protein sequence ID" value="SDL64504.1"/>
    <property type="molecule type" value="Genomic_DNA"/>
</dbReference>
<feature type="transmembrane region" description="Helical" evidence="6">
    <location>
        <begin position="391"/>
        <end position="414"/>
    </location>
</feature>
<feature type="transmembrane region" description="Helical" evidence="6">
    <location>
        <begin position="49"/>
        <end position="69"/>
    </location>
</feature>
<dbReference type="Pfam" id="PF00753">
    <property type="entry name" value="Lactamase_B"/>
    <property type="match status" value="1"/>
</dbReference>
<feature type="domain" description="Metallo-beta-lactamase" evidence="7">
    <location>
        <begin position="519"/>
        <end position="698"/>
    </location>
</feature>
<keyword evidence="5 6" id="KW-0472">Membrane</keyword>
<dbReference type="SMART" id="SM00849">
    <property type="entry name" value="Lactamase_B"/>
    <property type="match status" value="1"/>
</dbReference>
<keyword evidence="9" id="KW-1185">Reference proteome</keyword>
<keyword evidence="2" id="KW-1003">Cell membrane</keyword>
<organism evidence="8 9">
    <name type="scientific">Tessaracoccus oleiagri</name>
    <dbReference type="NCBI Taxonomy" id="686624"/>
    <lineage>
        <taxon>Bacteria</taxon>
        <taxon>Bacillati</taxon>
        <taxon>Actinomycetota</taxon>
        <taxon>Actinomycetes</taxon>
        <taxon>Propionibacteriales</taxon>
        <taxon>Propionibacteriaceae</taxon>
        <taxon>Tessaracoccus</taxon>
    </lineage>
</organism>
<dbReference type="Gene3D" id="3.60.15.10">
    <property type="entry name" value="Ribonuclease Z/Hydroxyacylglutathione hydrolase-like"/>
    <property type="match status" value="1"/>
</dbReference>
<dbReference type="CDD" id="cd07731">
    <property type="entry name" value="ComA-like_MBL-fold"/>
    <property type="match status" value="1"/>
</dbReference>
<evidence type="ECO:0000256" key="5">
    <source>
        <dbReference type="ARBA" id="ARBA00023136"/>
    </source>
</evidence>
<evidence type="ECO:0000313" key="8">
    <source>
        <dbReference type="EMBL" id="SDL64504.1"/>
    </source>
</evidence>
<gene>
    <name evidence="8" type="ORF">SAMN04488242_2278</name>
</gene>
<evidence type="ECO:0000256" key="2">
    <source>
        <dbReference type="ARBA" id="ARBA00022475"/>
    </source>
</evidence>
<feature type="transmembrane region" description="Helical" evidence="6">
    <location>
        <begin position="454"/>
        <end position="475"/>
    </location>
</feature>
<dbReference type="InterPro" id="IPR052159">
    <property type="entry name" value="Competence_DNA_uptake"/>
</dbReference>
<keyword evidence="3 6" id="KW-0812">Transmembrane</keyword>
<comment type="subcellular location">
    <subcellularLocation>
        <location evidence="1">Cell membrane</location>
        <topology evidence="1">Multi-pass membrane protein</topology>
    </subcellularLocation>
</comment>
<name>A0A1G9LRV0_9ACTN</name>
<feature type="transmembrane region" description="Helical" evidence="6">
    <location>
        <begin position="20"/>
        <end position="42"/>
    </location>
</feature>
<feature type="transmembrane region" description="Helical" evidence="6">
    <location>
        <begin position="426"/>
        <end position="448"/>
    </location>
</feature>
<dbReference type="PANTHER" id="PTHR30619:SF1">
    <property type="entry name" value="RECOMBINATION PROTEIN 2"/>
    <property type="match status" value="1"/>
</dbReference>
<feature type="transmembrane region" description="Helical" evidence="6">
    <location>
        <begin position="288"/>
        <end position="305"/>
    </location>
</feature>
<evidence type="ECO:0000256" key="1">
    <source>
        <dbReference type="ARBA" id="ARBA00004651"/>
    </source>
</evidence>
<proteinExistence type="predicted"/>
<evidence type="ECO:0000313" key="9">
    <source>
        <dbReference type="Proteomes" id="UP000199475"/>
    </source>
</evidence>
<evidence type="ECO:0000256" key="3">
    <source>
        <dbReference type="ARBA" id="ARBA00022692"/>
    </source>
</evidence>
<protein>
    <submittedName>
        <fullName evidence="8">Competence protein ComEC</fullName>
    </submittedName>
</protein>